<evidence type="ECO:0000313" key="2">
    <source>
        <dbReference type="Proteomes" id="UP001162156"/>
    </source>
</evidence>
<dbReference type="Proteomes" id="UP001162156">
    <property type="component" value="Unassembled WGS sequence"/>
</dbReference>
<name>A0AAV8WJE3_9CUCU</name>
<protein>
    <submittedName>
        <fullName evidence="1">Uncharacterized protein</fullName>
    </submittedName>
</protein>
<proteinExistence type="predicted"/>
<keyword evidence="2" id="KW-1185">Reference proteome</keyword>
<evidence type="ECO:0000313" key="1">
    <source>
        <dbReference type="EMBL" id="KAJ8926588.1"/>
    </source>
</evidence>
<accession>A0AAV8WJE3</accession>
<gene>
    <name evidence="1" type="ORF">NQ314_021026</name>
</gene>
<dbReference type="AlphaFoldDB" id="A0AAV8WJE3"/>
<organism evidence="1 2">
    <name type="scientific">Rhamnusium bicolor</name>
    <dbReference type="NCBI Taxonomy" id="1586634"/>
    <lineage>
        <taxon>Eukaryota</taxon>
        <taxon>Metazoa</taxon>
        <taxon>Ecdysozoa</taxon>
        <taxon>Arthropoda</taxon>
        <taxon>Hexapoda</taxon>
        <taxon>Insecta</taxon>
        <taxon>Pterygota</taxon>
        <taxon>Neoptera</taxon>
        <taxon>Endopterygota</taxon>
        <taxon>Coleoptera</taxon>
        <taxon>Polyphaga</taxon>
        <taxon>Cucujiformia</taxon>
        <taxon>Chrysomeloidea</taxon>
        <taxon>Cerambycidae</taxon>
        <taxon>Lepturinae</taxon>
        <taxon>Rhagiini</taxon>
        <taxon>Rhamnusium</taxon>
    </lineage>
</organism>
<reference evidence="1" key="1">
    <citation type="journal article" date="2023" name="Insect Mol. Biol.">
        <title>Genome sequencing provides insights into the evolution of gene families encoding plant cell wall-degrading enzymes in longhorned beetles.</title>
        <authorList>
            <person name="Shin N.R."/>
            <person name="Okamura Y."/>
            <person name="Kirsch R."/>
            <person name="Pauchet Y."/>
        </authorList>
    </citation>
    <scope>NUCLEOTIDE SEQUENCE</scope>
    <source>
        <strain evidence="1">RBIC_L_NR</strain>
    </source>
</reference>
<dbReference type="EMBL" id="JANEYF010005838">
    <property type="protein sequence ID" value="KAJ8926588.1"/>
    <property type="molecule type" value="Genomic_DNA"/>
</dbReference>
<comment type="caution">
    <text evidence="1">The sequence shown here is derived from an EMBL/GenBank/DDBJ whole genome shotgun (WGS) entry which is preliminary data.</text>
</comment>
<sequence>MRQEENDSGWALVSLLYLEINVAKYNPLRASSYLPLPKDIDAKNAVINVRNSGIFHSCLYYL</sequence>